<evidence type="ECO:0000313" key="2">
    <source>
        <dbReference type="EMBL" id="UWP84809.1"/>
    </source>
</evidence>
<keyword evidence="1" id="KW-0812">Transmembrane</keyword>
<feature type="transmembrane region" description="Helical" evidence="1">
    <location>
        <begin position="23"/>
        <end position="43"/>
    </location>
</feature>
<proteinExistence type="predicted"/>
<name>A0ABY5W708_9ACTN</name>
<reference evidence="2" key="2">
    <citation type="submission" date="2022-09" db="EMBL/GenBank/DDBJ databases">
        <title>Biosynthetic gene clusters of Dactylosporangioum fulvum.</title>
        <authorList>
            <person name="Caradec T."/>
        </authorList>
    </citation>
    <scope>NUCLEOTIDE SEQUENCE</scope>
    <source>
        <strain evidence="2">NRRL B-16292</strain>
    </source>
</reference>
<dbReference type="EMBL" id="CP073720">
    <property type="protein sequence ID" value="UWP84809.1"/>
    <property type="molecule type" value="Genomic_DNA"/>
</dbReference>
<feature type="transmembrane region" description="Helical" evidence="1">
    <location>
        <begin position="195"/>
        <end position="216"/>
    </location>
</feature>
<organism evidence="2 3">
    <name type="scientific">Dactylosporangium fulvum</name>
    <dbReference type="NCBI Taxonomy" id="53359"/>
    <lineage>
        <taxon>Bacteria</taxon>
        <taxon>Bacillati</taxon>
        <taxon>Actinomycetota</taxon>
        <taxon>Actinomycetes</taxon>
        <taxon>Micromonosporales</taxon>
        <taxon>Micromonosporaceae</taxon>
        <taxon>Dactylosporangium</taxon>
    </lineage>
</organism>
<dbReference type="Proteomes" id="UP001059617">
    <property type="component" value="Chromosome"/>
</dbReference>
<feature type="transmembrane region" description="Helical" evidence="1">
    <location>
        <begin position="94"/>
        <end position="112"/>
    </location>
</feature>
<gene>
    <name evidence="2" type="ORF">Dfulv_11495</name>
</gene>
<keyword evidence="1" id="KW-1133">Transmembrane helix</keyword>
<keyword evidence="3" id="KW-1185">Reference proteome</keyword>
<accession>A0ABY5W708</accession>
<feature type="transmembrane region" description="Helical" evidence="1">
    <location>
        <begin position="132"/>
        <end position="157"/>
    </location>
</feature>
<feature type="transmembrane region" description="Helical" evidence="1">
    <location>
        <begin position="63"/>
        <end position="82"/>
    </location>
</feature>
<dbReference type="InterPro" id="IPR009339">
    <property type="entry name" value="DUF998"/>
</dbReference>
<protein>
    <submittedName>
        <fullName evidence="2">DUF998 domain-containing protein</fullName>
    </submittedName>
</protein>
<evidence type="ECO:0000256" key="1">
    <source>
        <dbReference type="SAM" id="Phobius"/>
    </source>
</evidence>
<dbReference type="RefSeq" id="WP_259862779.1">
    <property type="nucleotide sequence ID" value="NZ_BAAAST010000011.1"/>
</dbReference>
<feature type="transmembrane region" description="Helical" evidence="1">
    <location>
        <begin position="169"/>
        <end position="189"/>
    </location>
</feature>
<dbReference type="Pfam" id="PF06197">
    <property type="entry name" value="DUF998"/>
    <property type="match status" value="1"/>
</dbReference>
<sequence length="219" mass="22792">MTTTTLPQASGTCTPAQRVTRSLLGYGAVAGPFYVAVTMAQAFTREGFDLTRHQWSLLANGTLGWIHITNLVLTGLMTIAFAAGLGRALPGTTWAPRLVAVFGASLVTAGAFKADPAMGFPAGTPDGPRAVSWHGMLHLASGAVGFTCLAVACFLIARQLRHAPGWARFSRATGVLFLAGFTAVATGAGAVWANLAFTAGVLLVWAWLAAVSVKLYRTV</sequence>
<evidence type="ECO:0000313" key="3">
    <source>
        <dbReference type="Proteomes" id="UP001059617"/>
    </source>
</evidence>
<reference evidence="2" key="1">
    <citation type="submission" date="2021-04" db="EMBL/GenBank/DDBJ databases">
        <authorList>
            <person name="Hartkoorn R.C."/>
            <person name="Beaudoing E."/>
            <person name="Hot D."/>
        </authorList>
    </citation>
    <scope>NUCLEOTIDE SEQUENCE</scope>
    <source>
        <strain evidence="2">NRRL B-16292</strain>
    </source>
</reference>
<keyword evidence="1" id="KW-0472">Membrane</keyword>